<dbReference type="Pfam" id="PF00399">
    <property type="entry name" value="PIR"/>
    <property type="match status" value="1"/>
</dbReference>
<name>A0A9P9DT36_9PLEO</name>
<keyword evidence="1 3" id="KW-0732">Signal</keyword>
<feature type="compositionally biased region" description="Low complexity" evidence="2">
    <location>
        <begin position="51"/>
        <end position="61"/>
    </location>
</feature>
<evidence type="ECO:0000313" key="4">
    <source>
        <dbReference type="EMBL" id="KAH7124076.1"/>
    </source>
</evidence>
<dbReference type="OrthoDB" id="3800913at2759"/>
<dbReference type="InterPro" id="IPR000420">
    <property type="entry name" value="Yeast_PIR_rpt"/>
</dbReference>
<evidence type="ECO:0000256" key="3">
    <source>
        <dbReference type="SAM" id="SignalP"/>
    </source>
</evidence>
<sequence length="164" mass="15874">MRYTIALAAFAAIGVQAIPHESHSHSVQPISQISDGQIQAPPATSLPSYGASSAPVASPSVTGGPASTPAKSTGVYSTSAPPAVPSVVVPPAGNTTIPIVPGVSTSGAPSYPNSTVPTGVRPSTSLGGSGTPTPSRPAQQTGAASVNMISFGGLALAVAGFVFA</sequence>
<feature type="signal peptide" evidence="3">
    <location>
        <begin position="1"/>
        <end position="17"/>
    </location>
</feature>
<evidence type="ECO:0000313" key="5">
    <source>
        <dbReference type="Proteomes" id="UP000700596"/>
    </source>
</evidence>
<accession>A0A9P9DT36</accession>
<dbReference type="Proteomes" id="UP000700596">
    <property type="component" value="Unassembled WGS sequence"/>
</dbReference>
<evidence type="ECO:0000256" key="2">
    <source>
        <dbReference type="SAM" id="MobiDB-lite"/>
    </source>
</evidence>
<reference evidence="4" key="1">
    <citation type="journal article" date="2021" name="Nat. Commun.">
        <title>Genetic determinants of endophytism in the Arabidopsis root mycobiome.</title>
        <authorList>
            <person name="Mesny F."/>
            <person name="Miyauchi S."/>
            <person name="Thiergart T."/>
            <person name="Pickel B."/>
            <person name="Atanasova L."/>
            <person name="Karlsson M."/>
            <person name="Huettel B."/>
            <person name="Barry K.W."/>
            <person name="Haridas S."/>
            <person name="Chen C."/>
            <person name="Bauer D."/>
            <person name="Andreopoulos W."/>
            <person name="Pangilinan J."/>
            <person name="LaButti K."/>
            <person name="Riley R."/>
            <person name="Lipzen A."/>
            <person name="Clum A."/>
            <person name="Drula E."/>
            <person name="Henrissat B."/>
            <person name="Kohler A."/>
            <person name="Grigoriev I.V."/>
            <person name="Martin F.M."/>
            <person name="Hacquard S."/>
        </authorList>
    </citation>
    <scope>NUCLEOTIDE SEQUENCE</scope>
    <source>
        <strain evidence="4">MPI-CAGE-CH-0243</strain>
    </source>
</reference>
<dbReference type="AlphaFoldDB" id="A0A9P9DT36"/>
<keyword evidence="5" id="KW-1185">Reference proteome</keyword>
<comment type="caution">
    <text evidence="4">The sequence shown here is derived from an EMBL/GenBank/DDBJ whole genome shotgun (WGS) entry which is preliminary data.</text>
</comment>
<feature type="compositionally biased region" description="Low complexity" evidence="2">
    <location>
        <begin position="75"/>
        <end position="85"/>
    </location>
</feature>
<protein>
    <submittedName>
        <fullName evidence="4">Uncharacterized protein</fullName>
    </submittedName>
</protein>
<dbReference type="PROSITE" id="PS50256">
    <property type="entry name" value="PIR_REPEAT_2"/>
    <property type="match status" value="1"/>
</dbReference>
<feature type="region of interest" description="Disordered" evidence="2">
    <location>
        <begin position="105"/>
        <end position="141"/>
    </location>
</feature>
<feature type="chain" id="PRO_5040231349" evidence="3">
    <location>
        <begin position="18"/>
        <end position="164"/>
    </location>
</feature>
<feature type="region of interest" description="Disordered" evidence="2">
    <location>
        <begin position="37"/>
        <end position="85"/>
    </location>
</feature>
<proteinExistence type="predicted"/>
<evidence type="ECO:0000256" key="1">
    <source>
        <dbReference type="ARBA" id="ARBA00022729"/>
    </source>
</evidence>
<dbReference type="EMBL" id="JAGMWT010000008">
    <property type="protein sequence ID" value="KAH7124076.1"/>
    <property type="molecule type" value="Genomic_DNA"/>
</dbReference>
<gene>
    <name evidence="4" type="ORF">B0J11DRAFT_530624</name>
</gene>
<organism evidence="4 5">
    <name type="scientific">Dendryphion nanum</name>
    <dbReference type="NCBI Taxonomy" id="256645"/>
    <lineage>
        <taxon>Eukaryota</taxon>
        <taxon>Fungi</taxon>
        <taxon>Dikarya</taxon>
        <taxon>Ascomycota</taxon>
        <taxon>Pezizomycotina</taxon>
        <taxon>Dothideomycetes</taxon>
        <taxon>Pleosporomycetidae</taxon>
        <taxon>Pleosporales</taxon>
        <taxon>Torulaceae</taxon>
        <taxon>Dendryphion</taxon>
    </lineage>
</organism>
<dbReference type="GO" id="GO:0005199">
    <property type="term" value="F:structural constituent of cell wall"/>
    <property type="evidence" value="ECO:0007669"/>
    <property type="project" value="InterPro"/>
</dbReference>